<evidence type="ECO:0000313" key="4">
    <source>
        <dbReference type="EMBL" id="MBX8632574.1"/>
    </source>
</evidence>
<keyword evidence="2" id="KW-0812">Transmembrane</keyword>
<dbReference type="InterPro" id="IPR003148">
    <property type="entry name" value="RCK_N"/>
</dbReference>
<feature type="transmembrane region" description="Helical" evidence="2">
    <location>
        <begin position="83"/>
        <end position="107"/>
    </location>
</feature>
<dbReference type="SUPFAM" id="SSF51735">
    <property type="entry name" value="NAD(P)-binding Rossmann-fold domains"/>
    <property type="match status" value="1"/>
</dbReference>
<keyword evidence="2" id="KW-1133">Transmembrane helix</keyword>
<dbReference type="EMBL" id="JAHEAC010000053">
    <property type="protein sequence ID" value="MBX8644311.1"/>
    <property type="molecule type" value="Genomic_DNA"/>
</dbReference>
<evidence type="ECO:0000313" key="6">
    <source>
        <dbReference type="Proteomes" id="UP000716004"/>
    </source>
</evidence>
<comment type="caution">
    <text evidence="4">The sequence shown here is derived from an EMBL/GenBank/DDBJ whole genome shotgun (WGS) entry which is preliminary data.</text>
</comment>
<dbReference type="InterPro" id="IPR013099">
    <property type="entry name" value="K_chnl_dom"/>
</dbReference>
<dbReference type="PROSITE" id="PS51201">
    <property type="entry name" value="RCK_N"/>
    <property type="match status" value="1"/>
</dbReference>
<gene>
    <name evidence="4" type="ORF">J9259_08705</name>
    <name evidence="5" type="ORF">KIY12_06290</name>
</gene>
<dbReference type="Pfam" id="PF02254">
    <property type="entry name" value="TrkA_N"/>
    <property type="match status" value="1"/>
</dbReference>
<feature type="transmembrane region" description="Helical" evidence="2">
    <location>
        <begin position="54"/>
        <end position="71"/>
    </location>
</feature>
<dbReference type="InterPro" id="IPR050721">
    <property type="entry name" value="Trk_Ktr_HKT_K-transport"/>
</dbReference>
<feature type="domain" description="RCK N-terminal" evidence="3">
    <location>
        <begin position="123"/>
        <end position="238"/>
    </location>
</feature>
<organism evidence="4 6">
    <name type="scientific">Candidatus Sysuiplasma superficiale</name>
    <dbReference type="NCBI Taxonomy" id="2823368"/>
    <lineage>
        <taxon>Archaea</taxon>
        <taxon>Methanobacteriati</taxon>
        <taxon>Thermoplasmatota</taxon>
        <taxon>Thermoplasmata</taxon>
        <taxon>Candidatus Sysuiplasmatales</taxon>
        <taxon>Candidatus Sysuiplasmataceae</taxon>
        <taxon>Candidatus Sysuiplasma</taxon>
    </lineage>
</organism>
<accession>A0A8J7YLC9</accession>
<sequence>MISIFVFLRRRIRNLFSRKKAIAIVIFTILVIIVGTIAFYYAEPVLPSGQRNTFFLSFYWVMETITTVGYGDIYPSNTVARFVFFAVIILGIGAFAMLATEISAYLIDTKFLEFRGLHHTQLTKHVVIVGYSDAGEELIKQLNAHGIDAVVIENSVDVSTIRNKGINVISGDPLSTDTLKRAGIENAYAFVVSEKPDELAVMASLKAKEMNSKVKVVSTCTKFEDYDIMNDARIDSVIPLSKIHGGMLANAVIDSNGVSFLLDLITEDNGISLEEISVERDMPFSELQLDPSERPIAIWRRGKATLVFDQSTRLAPGDTVITLRYRKSS</sequence>
<feature type="transmembrane region" description="Helical" evidence="2">
    <location>
        <begin position="21"/>
        <end position="42"/>
    </location>
</feature>
<dbReference type="InterPro" id="IPR036291">
    <property type="entry name" value="NAD(P)-bd_dom_sf"/>
</dbReference>
<dbReference type="PANTHER" id="PTHR43833:SF9">
    <property type="entry name" value="POTASSIUM CHANNEL PROTEIN YUGO-RELATED"/>
    <property type="match status" value="1"/>
</dbReference>
<evidence type="ECO:0000259" key="3">
    <source>
        <dbReference type="PROSITE" id="PS51201"/>
    </source>
</evidence>
<dbReference type="Proteomes" id="UP000716004">
    <property type="component" value="Unassembled WGS sequence"/>
</dbReference>
<dbReference type="SUPFAM" id="SSF81324">
    <property type="entry name" value="Voltage-gated potassium channels"/>
    <property type="match status" value="1"/>
</dbReference>
<dbReference type="Gene3D" id="3.40.50.720">
    <property type="entry name" value="NAD(P)-binding Rossmann-like Domain"/>
    <property type="match status" value="1"/>
</dbReference>
<evidence type="ECO:0000313" key="5">
    <source>
        <dbReference type="EMBL" id="MBX8644311.1"/>
    </source>
</evidence>
<dbReference type="Pfam" id="PF07885">
    <property type="entry name" value="Ion_trans_2"/>
    <property type="match status" value="1"/>
</dbReference>
<comment type="subcellular location">
    <subcellularLocation>
        <location evidence="1">Cell membrane</location>
        <topology evidence="1">Multi-pass membrane protein</topology>
    </subcellularLocation>
</comment>
<dbReference type="Proteomes" id="UP000750197">
    <property type="component" value="Unassembled WGS sequence"/>
</dbReference>
<proteinExistence type="predicted"/>
<evidence type="ECO:0000256" key="2">
    <source>
        <dbReference type="SAM" id="Phobius"/>
    </source>
</evidence>
<dbReference type="Gene3D" id="1.10.287.70">
    <property type="match status" value="1"/>
</dbReference>
<dbReference type="PANTHER" id="PTHR43833">
    <property type="entry name" value="POTASSIUM CHANNEL PROTEIN 2-RELATED-RELATED"/>
    <property type="match status" value="1"/>
</dbReference>
<name>A0A8J7YLC9_9ARCH</name>
<protein>
    <submittedName>
        <fullName evidence="4">NAD-binding protein</fullName>
    </submittedName>
</protein>
<reference evidence="4" key="1">
    <citation type="submission" date="2021-04" db="EMBL/GenBank/DDBJ databases">
        <title>Genomic insights into ecological role and evolution of a novel Thermoplasmata order Candidatus Sysuiplasmatales.</title>
        <authorList>
            <person name="Yuan Y."/>
        </authorList>
    </citation>
    <scope>NUCLEOTIDE SEQUENCE</scope>
    <source>
        <strain evidence="5">TUT19-bin139</strain>
        <strain evidence="4">YP2-bin.285</strain>
    </source>
</reference>
<dbReference type="GO" id="GO:0006813">
    <property type="term" value="P:potassium ion transport"/>
    <property type="evidence" value="ECO:0007669"/>
    <property type="project" value="InterPro"/>
</dbReference>
<dbReference type="GO" id="GO:0005886">
    <property type="term" value="C:plasma membrane"/>
    <property type="evidence" value="ECO:0007669"/>
    <property type="project" value="UniProtKB-SubCell"/>
</dbReference>
<dbReference type="EMBL" id="JAGVSJ010000036">
    <property type="protein sequence ID" value="MBX8632574.1"/>
    <property type="molecule type" value="Genomic_DNA"/>
</dbReference>
<keyword evidence="2" id="KW-0472">Membrane</keyword>
<dbReference type="AlphaFoldDB" id="A0A8J7YLC9"/>
<evidence type="ECO:0000256" key="1">
    <source>
        <dbReference type="ARBA" id="ARBA00004651"/>
    </source>
</evidence>